<evidence type="ECO:0000256" key="3">
    <source>
        <dbReference type="ARBA" id="ARBA00022448"/>
    </source>
</evidence>
<evidence type="ECO:0000256" key="1">
    <source>
        <dbReference type="ARBA" id="ARBA00004651"/>
    </source>
</evidence>
<evidence type="ECO:0000256" key="7">
    <source>
        <dbReference type="ARBA" id="ARBA00023136"/>
    </source>
</evidence>
<comment type="subcellular location">
    <subcellularLocation>
        <location evidence="1">Cell membrane</location>
        <topology evidence="1">Multi-pass membrane protein</topology>
    </subcellularLocation>
</comment>
<dbReference type="PANTHER" id="PTHR34979">
    <property type="entry name" value="INNER MEMBRANE PROTEIN YGAZ"/>
    <property type="match status" value="1"/>
</dbReference>
<evidence type="ECO:0000256" key="4">
    <source>
        <dbReference type="ARBA" id="ARBA00022475"/>
    </source>
</evidence>
<evidence type="ECO:0000313" key="9">
    <source>
        <dbReference type="EMBL" id="BDQ36865.1"/>
    </source>
</evidence>
<name>A0ABN6S529_9BACT</name>
<reference evidence="9 10" key="1">
    <citation type="submission" date="2022-08" db="EMBL/GenBank/DDBJ databases">
        <title>Genome Sequence of the sulphate-reducing bacterium, Pseudodesulfovibrio sp. SYK.</title>
        <authorList>
            <person name="Kondo R."/>
            <person name="Kataoka T."/>
        </authorList>
    </citation>
    <scope>NUCLEOTIDE SEQUENCE [LARGE SCALE GENOMIC DNA]</scope>
    <source>
        <strain evidence="9 10">SYK</strain>
    </source>
</reference>
<comment type="similarity">
    <text evidence="2">Belongs to the AzlC family.</text>
</comment>
<organism evidence="9 10">
    <name type="scientific">Pseudodesulfovibrio nedwellii</name>
    <dbReference type="NCBI Taxonomy" id="2973072"/>
    <lineage>
        <taxon>Bacteria</taxon>
        <taxon>Pseudomonadati</taxon>
        <taxon>Thermodesulfobacteriota</taxon>
        <taxon>Desulfovibrionia</taxon>
        <taxon>Desulfovibrionales</taxon>
        <taxon>Desulfovibrionaceae</taxon>
    </lineage>
</organism>
<evidence type="ECO:0000256" key="8">
    <source>
        <dbReference type="SAM" id="Phobius"/>
    </source>
</evidence>
<evidence type="ECO:0000256" key="2">
    <source>
        <dbReference type="ARBA" id="ARBA00010735"/>
    </source>
</evidence>
<dbReference type="PANTHER" id="PTHR34979:SF1">
    <property type="entry name" value="INNER MEMBRANE PROTEIN YGAZ"/>
    <property type="match status" value="1"/>
</dbReference>
<keyword evidence="6 8" id="KW-1133">Transmembrane helix</keyword>
<keyword evidence="5 8" id="KW-0812">Transmembrane</keyword>
<sequence length="254" mass="27173">MNQINRAMPRKTLREKLIMTIEAVAGEEADSPMMSAVKQVAPIIMGYVPVGAAYGVLAHQAGLSMLNTVLMSILVYAGSAQLIAVGMFAVGMPPLSIIATTFVVNLRHLLMSASLAPNLKTWKKWELALFSYEITDESFAVHSVRFARGDLNKTTCFGINGIAQASWILASWVGFVAGASIPDVEPLGIDYALPAMFIALLIMQTKNKMHVLVAGFSGLMAVVLVQAGADQWSVILATVIGATFGVGVESWTKK</sequence>
<keyword evidence="10" id="KW-1185">Reference proteome</keyword>
<keyword evidence="3" id="KW-0813">Transport</keyword>
<keyword evidence="7 8" id="KW-0472">Membrane</keyword>
<feature type="transmembrane region" description="Helical" evidence="8">
    <location>
        <begin position="187"/>
        <end position="203"/>
    </location>
</feature>
<proteinExistence type="inferred from homology"/>
<feature type="transmembrane region" description="Helical" evidence="8">
    <location>
        <begin position="210"/>
        <end position="228"/>
    </location>
</feature>
<feature type="transmembrane region" description="Helical" evidence="8">
    <location>
        <begin position="157"/>
        <end position="181"/>
    </location>
</feature>
<dbReference type="EMBL" id="AP026709">
    <property type="protein sequence ID" value="BDQ36865.1"/>
    <property type="molecule type" value="Genomic_DNA"/>
</dbReference>
<dbReference type="Pfam" id="PF03591">
    <property type="entry name" value="AzlC"/>
    <property type="match status" value="1"/>
</dbReference>
<gene>
    <name evidence="9" type="ORF">SYK_12250</name>
</gene>
<feature type="transmembrane region" description="Helical" evidence="8">
    <location>
        <begin position="234"/>
        <end position="252"/>
    </location>
</feature>
<dbReference type="Proteomes" id="UP001317742">
    <property type="component" value="Chromosome"/>
</dbReference>
<evidence type="ECO:0000256" key="5">
    <source>
        <dbReference type="ARBA" id="ARBA00022692"/>
    </source>
</evidence>
<evidence type="ECO:0000313" key="10">
    <source>
        <dbReference type="Proteomes" id="UP001317742"/>
    </source>
</evidence>
<dbReference type="InterPro" id="IPR011606">
    <property type="entry name" value="Brnchd-chn_aa_trnsp_permease"/>
</dbReference>
<feature type="transmembrane region" description="Helical" evidence="8">
    <location>
        <begin position="40"/>
        <end position="57"/>
    </location>
</feature>
<keyword evidence="4" id="KW-1003">Cell membrane</keyword>
<evidence type="ECO:0000256" key="6">
    <source>
        <dbReference type="ARBA" id="ARBA00022989"/>
    </source>
</evidence>
<accession>A0ABN6S529</accession>
<protein>
    <submittedName>
        <fullName evidence="9">Branched-chain amino acid permease</fullName>
    </submittedName>
</protein>